<organism evidence="12 13">
    <name type="scientific">Saccharothrix coeruleofusca</name>
    <dbReference type="NCBI Taxonomy" id="33919"/>
    <lineage>
        <taxon>Bacteria</taxon>
        <taxon>Bacillati</taxon>
        <taxon>Actinomycetota</taxon>
        <taxon>Actinomycetes</taxon>
        <taxon>Pseudonocardiales</taxon>
        <taxon>Pseudonocardiaceae</taxon>
        <taxon>Saccharothrix</taxon>
    </lineage>
</organism>
<dbReference type="EC" id="2.7.13.3" evidence="2"/>
<evidence type="ECO:0000256" key="7">
    <source>
        <dbReference type="ARBA" id="ARBA00022840"/>
    </source>
</evidence>
<dbReference type="PANTHER" id="PTHR24421:SF10">
    <property type="entry name" value="NITRATE_NITRITE SENSOR PROTEIN NARQ"/>
    <property type="match status" value="1"/>
</dbReference>
<dbReference type="InterPro" id="IPR036890">
    <property type="entry name" value="HATPase_C_sf"/>
</dbReference>
<keyword evidence="3" id="KW-0597">Phosphoprotein</keyword>
<dbReference type="GO" id="GO:0000155">
    <property type="term" value="F:phosphorelay sensor kinase activity"/>
    <property type="evidence" value="ECO:0007669"/>
    <property type="project" value="InterPro"/>
</dbReference>
<dbReference type="Gene3D" id="3.30.565.10">
    <property type="entry name" value="Histidine kinase-like ATPase, C-terminal domain"/>
    <property type="match status" value="1"/>
</dbReference>
<dbReference type="InterPro" id="IPR011712">
    <property type="entry name" value="Sig_transdc_His_kin_sub3_dim/P"/>
</dbReference>
<feature type="transmembrane region" description="Helical" evidence="9">
    <location>
        <begin position="81"/>
        <end position="105"/>
    </location>
</feature>
<evidence type="ECO:0000256" key="6">
    <source>
        <dbReference type="ARBA" id="ARBA00022777"/>
    </source>
</evidence>
<evidence type="ECO:0000313" key="12">
    <source>
        <dbReference type="EMBL" id="GGP44114.1"/>
    </source>
</evidence>
<sequence length="362" mass="38543">MGWGADNLGDVGRAVRVFAGLSLGSASALAGLLALVCARPLLPRLADWERRRVRWALGVDSAPPTPEQAARYVAVRSAVGLLGGLVLVWLYYGFYVAGYLVWLIAEDGAPNVDWPEVAWSCFIGLVLLYIEVQGVMGVAALEAKVARRFLGPSEAELLRQRVEQLSASRAGIVAAVDAERRRIERDLHDGVQQRLVALGMLLGRARRHPDRAEELLRQAHEESQQVLGDLREVAWRVYPTALDTLGLREALEAVADRSAIPVRIECAPGDLPPQVATAVYFVVCEAVTNAAKHSGATMISVRVADGDGVVRVLVEDDGVGGADPEGGGLAGLSRRVLALDGRFAVRSPAGGPTAVTAEVPCG</sequence>
<feature type="domain" description="Signal transduction histidine kinase subgroup 3 dimerisation and phosphoacceptor" evidence="11">
    <location>
        <begin position="179"/>
        <end position="241"/>
    </location>
</feature>
<keyword evidence="8" id="KW-0902">Two-component regulatory system</keyword>
<comment type="caution">
    <text evidence="12">The sequence shown here is derived from an EMBL/GenBank/DDBJ whole genome shotgun (WGS) entry which is preliminary data.</text>
</comment>
<evidence type="ECO:0000259" key="10">
    <source>
        <dbReference type="Pfam" id="PF02518"/>
    </source>
</evidence>
<evidence type="ECO:0000256" key="9">
    <source>
        <dbReference type="SAM" id="Phobius"/>
    </source>
</evidence>
<dbReference type="InterPro" id="IPR003594">
    <property type="entry name" value="HATPase_dom"/>
</dbReference>
<evidence type="ECO:0000259" key="11">
    <source>
        <dbReference type="Pfam" id="PF07730"/>
    </source>
</evidence>
<evidence type="ECO:0000256" key="2">
    <source>
        <dbReference type="ARBA" id="ARBA00012438"/>
    </source>
</evidence>
<keyword evidence="9" id="KW-1133">Transmembrane helix</keyword>
<evidence type="ECO:0000256" key="5">
    <source>
        <dbReference type="ARBA" id="ARBA00022741"/>
    </source>
</evidence>
<dbReference type="InterPro" id="IPR050482">
    <property type="entry name" value="Sensor_HK_TwoCompSys"/>
</dbReference>
<keyword evidence="13" id="KW-1185">Reference proteome</keyword>
<evidence type="ECO:0000313" key="13">
    <source>
        <dbReference type="Proteomes" id="UP000639606"/>
    </source>
</evidence>
<dbReference type="GO" id="GO:0016020">
    <property type="term" value="C:membrane"/>
    <property type="evidence" value="ECO:0007669"/>
    <property type="project" value="InterPro"/>
</dbReference>
<proteinExistence type="predicted"/>
<evidence type="ECO:0000256" key="4">
    <source>
        <dbReference type="ARBA" id="ARBA00022679"/>
    </source>
</evidence>
<keyword evidence="5" id="KW-0547">Nucleotide-binding</keyword>
<dbReference type="Pfam" id="PF07730">
    <property type="entry name" value="HisKA_3"/>
    <property type="match status" value="1"/>
</dbReference>
<feature type="transmembrane region" description="Helical" evidence="9">
    <location>
        <begin position="20"/>
        <end position="42"/>
    </location>
</feature>
<keyword evidence="9" id="KW-0472">Membrane</keyword>
<reference evidence="12" key="1">
    <citation type="journal article" date="2014" name="Int. J. Syst. Evol. Microbiol.">
        <title>Complete genome sequence of Corynebacterium casei LMG S-19264T (=DSM 44701T), isolated from a smear-ripened cheese.</title>
        <authorList>
            <consortium name="US DOE Joint Genome Institute (JGI-PGF)"/>
            <person name="Walter F."/>
            <person name="Albersmeier A."/>
            <person name="Kalinowski J."/>
            <person name="Ruckert C."/>
        </authorList>
    </citation>
    <scope>NUCLEOTIDE SEQUENCE</scope>
    <source>
        <strain evidence="12">JCM 3313</strain>
    </source>
</reference>
<accession>A0A918EBR2</accession>
<feature type="transmembrane region" description="Helical" evidence="9">
    <location>
        <begin position="117"/>
        <end position="141"/>
    </location>
</feature>
<dbReference type="GO" id="GO:0005524">
    <property type="term" value="F:ATP binding"/>
    <property type="evidence" value="ECO:0007669"/>
    <property type="project" value="UniProtKB-KW"/>
</dbReference>
<keyword evidence="9" id="KW-0812">Transmembrane</keyword>
<name>A0A918EBR2_9PSEU</name>
<feature type="domain" description="Histidine kinase/HSP90-like ATPase" evidence="10">
    <location>
        <begin position="277"/>
        <end position="360"/>
    </location>
</feature>
<dbReference type="Gene3D" id="1.20.5.1930">
    <property type="match status" value="1"/>
</dbReference>
<dbReference type="EMBL" id="BMRG01000002">
    <property type="protein sequence ID" value="GGP44114.1"/>
    <property type="molecule type" value="Genomic_DNA"/>
</dbReference>
<dbReference type="GO" id="GO:0046983">
    <property type="term" value="F:protein dimerization activity"/>
    <property type="evidence" value="ECO:0007669"/>
    <property type="project" value="InterPro"/>
</dbReference>
<dbReference type="Proteomes" id="UP000639606">
    <property type="component" value="Unassembled WGS sequence"/>
</dbReference>
<gene>
    <name evidence="12" type="ORF">GCM10010185_14760</name>
</gene>
<dbReference type="PANTHER" id="PTHR24421">
    <property type="entry name" value="NITRATE/NITRITE SENSOR PROTEIN NARX-RELATED"/>
    <property type="match status" value="1"/>
</dbReference>
<dbReference type="SUPFAM" id="SSF55874">
    <property type="entry name" value="ATPase domain of HSP90 chaperone/DNA topoisomerase II/histidine kinase"/>
    <property type="match status" value="1"/>
</dbReference>
<protein>
    <recommendedName>
        <fullName evidence="2">histidine kinase</fullName>
        <ecNumber evidence="2">2.7.13.3</ecNumber>
    </recommendedName>
</protein>
<keyword evidence="4" id="KW-0808">Transferase</keyword>
<dbReference type="Pfam" id="PF02518">
    <property type="entry name" value="HATPase_c"/>
    <property type="match status" value="1"/>
</dbReference>
<reference evidence="12" key="2">
    <citation type="submission" date="2020-09" db="EMBL/GenBank/DDBJ databases">
        <authorList>
            <person name="Sun Q."/>
            <person name="Ohkuma M."/>
        </authorList>
    </citation>
    <scope>NUCLEOTIDE SEQUENCE</scope>
    <source>
        <strain evidence="12">JCM 3313</strain>
    </source>
</reference>
<evidence type="ECO:0000256" key="1">
    <source>
        <dbReference type="ARBA" id="ARBA00000085"/>
    </source>
</evidence>
<keyword evidence="7" id="KW-0067">ATP-binding</keyword>
<evidence type="ECO:0000256" key="8">
    <source>
        <dbReference type="ARBA" id="ARBA00023012"/>
    </source>
</evidence>
<dbReference type="CDD" id="cd16917">
    <property type="entry name" value="HATPase_UhpB-NarQ-NarX-like"/>
    <property type="match status" value="1"/>
</dbReference>
<evidence type="ECO:0000256" key="3">
    <source>
        <dbReference type="ARBA" id="ARBA00022553"/>
    </source>
</evidence>
<comment type="catalytic activity">
    <reaction evidence="1">
        <text>ATP + protein L-histidine = ADP + protein N-phospho-L-histidine.</text>
        <dbReference type="EC" id="2.7.13.3"/>
    </reaction>
</comment>
<dbReference type="AlphaFoldDB" id="A0A918EBR2"/>
<keyword evidence="6" id="KW-0418">Kinase</keyword>